<dbReference type="AlphaFoldDB" id="A0A1F7XBI2"/>
<feature type="transmembrane region" description="Helical" evidence="3">
    <location>
        <begin position="103"/>
        <end position="123"/>
    </location>
</feature>
<feature type="transmembrane region" description="Helical" evidence="3">
    <location>
        <begin position="65"/>
        <end position="83"/>
    </location>
</feature>
<dbReference type="Pfam" id="PF00881">
    <property type="entry name" value="Nitroreductase"/>
    <property type="match status" value="2"/>
</dbReference>
<evidence type="ECO:0000313" key="5">
    <source>
        <dbReference type="EMBL" id="OGM11685.1"/>
    </source>
</evidence>
<evidence type="ECO:0000313" key="6">
    <source>
        <dbReference type="Proteomes" id="UP000177053"/>
    </source>
</evidence>
<dbReference type="PANTHER" id="PTHR43673:SF10">
    <property type="entry name" value="NADH DEHYDROGENASE_NAD(P)H NITROREDUCTASE XCC3605-RELATED"/>
    <property type="match status" value="1"/>
</dbReference>
<evidence type="ECO:0000259" key="4">
    <source>
        <dbReference type="Pfam" id="PF00881"/>
    </source>
</evidence>
<feature type="domain" description="Nitroreductase" evidence="4">
    <location>
        <begin position="97"/>
        <end position="148"/>
    </location>
</feature>
<dbReference type="InterPro" id="IPR029479">
    <property type="entry name" value="Nitroreductase"/>
</dbReference>
<evidence type="ECO:0000256" key="2">
    <source>
        <dbReference type="ARBA" id="ARBA00023002"/>
    </source>
</evidence>
<organism evidence="5 6">
    <name type="scientific">Candidatus Woesebacteria bacterium RBG_16_34_12</name>
    <dbReference type="NCBI Taxonomy" id="1802480"/>
    <lineage>
        <taxon>Bacteria</taxon>
        <taxon>Candidatus Woeseibacteriota</taxon>
    </lineage>
</organism>
<feature type="domain" description="Nitroreductase" evidence="4">
    <location>
        <begin position="7"/>
        <end position="63"/>
    </location>
</feature>
<sequence length="179" mass="20419">MDVSEAIRKRCSIRQFRDGVIPDDILHRILEAARWGPSPFNTQPWEFIIITDKETLKAISKYARYSGYLSLAPMAIAVIVPPINSKFSWVESIGEPRFAAAMAVQNMILAAWELGIGTCWVSIERDMVAKILDVPDTHFILTVMPMGYPETIPPEHEDKLRKKIEDSTYYEKYGKKVSK</sequence>
<comment type="caution">
    <text evidence="5">The sequence shown here is derived from an EMBL/GenBank/DDBJ whole genome shotgun (WGS) entry which is preliminary data.</text>
</comment>
<evidence type="ECO:0000256" key="3">
    <source>
        <dbReference type="SAM" id="Phobius"/>
    </source>
</evidence>
<protein>
    <recommendedName>
        <fullName evidence="4">Nitroreductase domain-containing protein</fullName>
    </recommendedName>
</protein>
<gene>
    <name evidence="5" type="ORF">A2Z22_02025</name>
</gene>
<proteinExistence type="inferred from homology"/>
<keyword evidence="2" id="KW-0560">Oxidoreductase</keyword>
<reference evidence="5 6" key="1">
    <citation type="journal article" date="2016" name="Nat. Commun.">
        <title>Thousands of microbial genomes shed light on interconnected biogeochemical processes in an aquifer system.</title>
        <authorList>
            <person name="Anantharaman K."/>
            <person name="Brown C.T."/>
            <person name="Hug L.A."/>
            <person name="Sharon I."/>
            <person name="Castelle C.J."/>
            <person name="Probst A.J."/>
            <person name="Thomas B.C."/>
            <person name="Singh A."/>
            <person name="Wilkins M.J."/>
            <person name="Karaoz U."/>
            <person name="Brodie E.L."/>
            <person name="Williams K.H."/>
            <person name="Hubbard S.S."/>
            <person name="Banfield J.F."/>
        </authorList>
    </citation>
    <scope>NUCLEOTIDE SEQUENCE [LARGE SCALE GENOMIC DNA]</scope>
</reference>
<dbReference type="GO" id="GO:0016491">
    <property type="term" value="F:oxidoreductase activity"/>
    <property type="evidence" value="ECO:0007669"/>
    <property type="project" value="UniProtKB-KW"/>
</dbReference>
<keyword evidence="3" id="KW-1133">Transmembrane helix</keyword>
<accession>A0A1F7XBI2</accession>
<dbReference type="Proteomes" id="UP000177053">
    <property type="component" value="Unassembled WGS sequence"/>
</dbReference>
<dbReference type="PANTHER" id="PTHR43673">
    <property type="entry name" value="NAD(P)H NITROREDUCTASE YDGI-RELATED"/>
    <property type="match status" value="1"/>
</dbReference>
<dbReference type="InterPro" id="IPR000415">
    <property type="entry name" value="Nitroreductase-like"/>
</dbReference>
<keyword evidence="3" id="KW-0812">Transmembrane</keyword>
<keyword evidence="3" id="KW-0472">Membrane</keyword>
<comment type="similarity">
    <text evidence="1">Belongs to the nitroreductase family.</text>
</comment>
<dbReference type="SUPFAM" id="SSF55469">
    <property type="entry name" value="FMN-dependent nitroreductase-like"/>
    <property type="match status" value="1"/>
</dbReference>
<dbReference type="EMBL" id="MGFS01000013">
    <property type="protein sequence ID" value="OGM11685.1"/>
    <property type="molecule type" value="Genomic_DNA"/>
</dbReference>
<dbReference type="Gene3D" id="3.40.109.10">
    <property type="entry name" value="NADH Oxidase"/>
    <property type="match status" value="1"/>
</dbReference>
<evidence type="ECO:0000256" key="1">
    <source>
        <dbReference type="ARBA" id="ARBA00007118"/>
    </source>
</evidence>
<name>A0A1F7XBI2_9BACT</name>